<keyword evidence="5" id="KW-1185">Reference proteome</keyword>
<comment type="caution">
    <text evidence="4">The sequence shown here is derived from an EMBL/GenBank/DDBJ whole genome shotgun (WGS) entry which is preliminary data.</text>
</comment>
<dbReference type="Gene3D" id="3.30.830.10">
    <property type="entry name" value="Metalloenzyme, LuxS/M16 peptidase-like"/>
    <property type="match status" value="2"/>
</dbReference>
<dbReference type="AlphaFoldDB" id="A0A328YEQ7"/>
<evidence type="ECO:0000259" key="2">
    <source>
        <dbReference type="Pfam" id="PF00675"/>
    </source>
</evidence>
<dbReference type="PANTHER" id="PTHR11851:SF224">
    <property type="entry name" value="PROCESSING PROTEASE"/>
    <property type="match status" value="1"/>
</dbReference>
<dbReference type="InterPro" id="IPR011249">
    <property type="entry name" value="Metalloenz_LuxS/M16"/>
</dbReference>
<keyword evidence="1" id="KW-0732">Signal</keyword>
<evidence type="ECO:0000313" key="4">
    <source>
        <dbReference type="EMBL" id="RAR72488.1"/>
    </source>
</evidence>
<feature type="domain" description="Peptidase M16 N-terminal" evidence="2">
    <location>
        <begin position="60"/>
        <end position="168"/>
    </location>
</feature>
<dbReference type="EMBL" id="QLSZ01000005">
    <property type="protein sequence ID" value="RAR72488.1"/>
    <property type="molecule type" value="Genomic_DNA"/>
</dbReference>
<dbReference type="RefSeq" id="WP_245902692.1">
    <property type="nucleotide sequence ID" value="NZ_QLSZ01000005.1"/>
</dbReference>
<evidence type="ECO:0000313" key="5">
    <source>
        <dbReference type="Proteomes" id="UP000248840"/>
    </source>
</evidence>
<protein>
    <submittedName>
        <fullName evidence="4">Putative Zn-dependent peptidase</fullName>
    </submittedName>
</protein>
<dbReference type="InterPro" id="IPR050361">
    <property type="entry name" value="MPP/UQCRC_Complex"/>
</dbReference>
<dbReference type="InterPro" id="IPR011765">
    <property type="entry name" value="Pept_M16_N"/>
</dbReference>
<evidence type="ECO:0000256" key="1">
    <source>
        <dbReference type="SAM" id="SignalP"/>
    </source>
</evidence>
<sequence>MKKSLIIVSSLFLTIIMQAQDRTQPKPGPAPTINIKKPVSFTLPNGLKVLVVEDHKLPRVSFSLQLDNAPYTEGTKKGVDELTGSLIGNGSMKISKDAFNEEIDFLGADINFSTDGAFASGLSKYSKRILELMADGALNPNFSQEEFDKEKDKLIESLKTQEKNVTVVAGRVENVLVYGKNHPSGEYLSETTIKNVTLDDVKSHYATYFVPEHAYLVVIGDVKFSDTKKMVEKLFSSWVKAKAPQVSYSAPSNVQYTQINFVDMPNAVQSEISLVNTVNLKLSDPDYFPVIVANQVLGGDFNSYLNMNLREAHGWTYGARSSIGVNKYTVSKFKANSQVRNMVTDSAVVEFIKEIKRIRTEKVADEALNNVKAGYVGRFVMNVEKPQTVARYALNIETEGLPADFYENYIKKIQAVTADDVLRVMNKYVLADNMRIIVTGKGADVIPGLEKLNIPIFYFDKYGNTTEKPKMKKPAPTGVTVKTVMDNYINAIGGAKAVAGIKTLFVSGSSEIEGAPAPLSYTSKKDVKGKSLFKLELVGMMELSKQVIGDKSGYIASQGQKKDMTAEEFAEKKATLSTFEELLLATKSDVVLDGIEPVNGSDAYAIKNGKTTLYYDVKTGLKTMSSTTTEKNGQKMTSTITYSDYKDVKGIKVPFTIVLSQGRDIEIKVTDVKINEGVSDADFQ</sequence>
<dbReference type="Pfam" id="PF00675">
    <property type="entry name" value="Peptidase_M16"/>
    <property type="match status" value="1"/>
</dbReference>
<gene>
    <name evidence="4" type="ORF">CLV55_10555</name>
</gene>
<proteinExistence type="predicted"/>
<dbReference type="SUPFAM" id="SSF63411">
    <property type="entry name" value="LuxS/MPP-like metallohydrolase"/>
    <property type="match status" value="2"/>
</dbReference>
<name>A0A328YEQ7_9FLAO</name>
<dbReference type="GO" id="GO:0046872">
    <property type="term" value="F:metal ion binding"/>
    <property type="evidence" value="ECO:0007669"/>
    <property type="project" value="InterPro"/>
</dbReference>
<evidence type="ECO:0000259" key="3">
    <source>
        <dbReference type="Pfam" id="PF05193"/>
    </source>
</evidence>
<feature type="chain" id="PRO_5016422883" evidence="1">
    <location>
        <begin position="20"/>
        <end position="684"/>
    </location>
</feature>
<feature type="signal peptide" evidence="1">
    <location>
        <begin position="1"/>
        <end position="19"/>
    </location>
</feature>
<dbReference type="InterPro" id="IPR007863">
    <property type="entry name" value="Peptidase_M16_C"/>
</dbReference>
<dbReference type="Pfam" id="PF05193">
    <property type="entry name" value="Peptidase_M16_C"/>
    <property type="match status" value="1"/>
</dbReference>
<dbReference type="PANTHER" id="PTHR11851">
    <property type="entry name" value="METALLOPROTEASE"/>
    <property type="match status" value="1"/>
</dbReference>
<dbReference type="Proteomes" id="UP000248840">
    <property type="component" value="Unassembled WGS sequence"/>
</dbReference>
<dbReference type="Gene3D" id="2.50.20.10">
    <property type="entry name" value="Lipoprotein localisation LolA/LolB/LppX"/>
    <property type="match status" value="1"/>
</dbReference>
<reference evidence="4 5" key="1">
    <citation type="submission" date="2018-06" db="EMBL/GenBank/DDBJ databases">
        <title>Genomic Encyclopedia of Archaeal and Bacterial Type Strains, Phase II (KMG-II): from individual species to whole genera.</title>
        <authorList>
            <person name="Goeker M."/>
        </authorList>
    </citation>
    <scope>NUCLEOTIDE SEQUENCE [LARGE SCALE GENOMIC DNA]</scope>
    <source>
        <strain evidence="4 5">DSM 25663</strain>
    </source>
</reference>
<organism evidence="4 5">
    <name type="scientific">Flavobacterium aciduliphilum</name>
    <dbReference type="NCBI Taxonomy" id="1101402"/>
    <lineage>
        <taxon>Bacteria</taxon>
        <taxon>Pseudomonadati</taxon>
        <taxon>Bacteroidota</taxon>
        <taxon>Flavobacteriia</taxon>
        <taxon>Flavobacteriales</taxon>
        <taxon>Flavobacteriaceae</taxon>
        <taxon>Flavobacterium</taxon>
    </lineage>
</organism>
<feature type="domain" description="Peptidase M16 C-terminal" evidence="3">
    <location>
        <begin position="195"/>
        <end position="374"/>
    </location>
</feature>
<accession>A0A328YEQ7</accession>